<evidence type="ECO:0000313" key="3">
    <source>
        <dbReference type="Proteomes" id="UP000287910"/>
    </source>
</evidence>
<evidence type="ECO:0000313" key="2">
    <source>
        <dbReference type="EMBL" id="RUL56547.1"/>
    </source>
</evidence>
<dbReference type="EMBL" id="RYYR01000002">
    <property type="protein sequence ID" value="RUL56547.1"/>
    <property type="molecule type" value="Genomic_DNA"/>
</dbReference>
<dbReference type="Pfam" id="PF12146">
    <property type="entry name" value="Hydrolase_4"/>
    <property type="match status" value="1"/>
</dbReference>
<keyword evidence="2" id="KW-0378">Hydrolase</keyword>
<dbReference type="AlphaFoldDB" id="A0A3S0PS81"/>
<sequence length="267" mass="30941">MWKWETEGQAKAVVIIIHSAFEHHRWYAWLIEKLRGEGIHVVMGDLPGHGEESKYLRLHNESIIDYLAFIKLLLQNAFHYGLPVFIIGHGFGATLAIEYLRKNKTDCAGLILSAPWLSLRKTTKLIPNALTGIGALAPNKKISLAFEKKLLTRNMEGYAEIIDDIPYHSNVTGGWYKDIQQLMKNITTEQESKLSLPVLSLMAQQDKITDPFVVKKWLYTQNSVELQYKEWPYSYHNLFHDNEREEVFLYTRDFINNVMRSLGYIVK</sequence>
<gene>
    <name evidence="2" type="ORF">EK386_02655</name>
</gene>
<organism evidence="2 3">
    <name type="scientific">Lysinibacillus antri</name>
    <dbReference type="NCBI Taxonomy" id="2498145"/>
    <lineage>
        <taxon>Bacteria</taxon>
        <taxon>Bacillati</taxon>
        <taxon>Bacillota</taxon>
        <taxon>Bacilli</taxon>
        <taxon>Bacillales</taxon>
        <taxon>Bacillaceae</taxon>
        <taxon>Lysinibacillus</taxon>
    </lineage>
</organism>
<keyword evidence="3" id="KW-1185">Reference proteome</keyword>
<dbReference type="InterPro" id="IPR051044">
    <property type="entry name" value="MAG_DAG_Lipase"/>
</dbReference>
<protein>
    <submittedName>
        <fullName evidence="2">Alpha/beta hydrolase</fullName>
    </submittedName>
</protein>
<proteinExistence type="predicted"/>
<dbReference type="Gene3D" id="3.40.50.1820">
    <property type="entry name" value="alpha/beta hydrolase"/>
    <property type="match status" value="1"/>
</dbReference>
<dbReference type="SUPFAM" id="SSF53474">
    <property type="entry name" value="alpha/beta-Hydrolases"/>
    <property type="match status" value="1"/>
</dbReference>
<dbReference type="InterPro" id="IPR022742">
    <property type="entry name" value="Hydrolase_4"/>
</dbReference>
<dbReference type="InterPro" id="IPR029058">
    <property type="entry name" value="AB_hydrolase_fold"/>
</dbReference>
<accession>A0A3S0PS81</accession>
<reference evidence="2 3" key="1">
    <citation type="submission" date="2018-12" db="EMBL/GenBank/DDBJ databases">
        <title>Lysinibacillus antri sp. nov., isolated from a cave soil.</title>
        <authorList>
            <person name="Narsing Rao M.P."/>
            <person name="Zhang H."/>
            <person name="Dong Z.-Y."/>
            <person name="Niu X.-K."/>
            <person name="Zhang K."/>
            <person name="Fang B.-Z."/>
            <person name="Kang Y.-Q."/>
            <person name="Xiao M."/>
            <person name="Li W.-J."/>
        </authorList>
    </citation>
    <scope>NUCLEOTIDE SEQUENCE [LARGE SCALE GENOMIC DNA]</scope>
    <source>
        <strain evidence="2 3">SYSU K30002</strain>
    </source>
</reference>
<evidence type="ECO:0000259" key="1">
    <source>
        <dbReference type="Pfam" id="PF12146"/>
    </source>
</evidence>
<name>A0A3S0PS81_9BACI</name>
<comment type="caution">
    <text evidence="2">The sequence shown here is derived from an EMBL/GenBank/DDBJ whole genome shotgun (WGS) entry which is preliminary data.</text>
</comment>
<dbReference type="GO" id="GO:0016787">
    <property type="term" value="F:hydrolase activity"/>
    <property type="evidence" value="ECO:0007669"/>
    <property type="project" value="UniProtKB-KW"/>
</dbReference>
<feature type="domain" description="Serine aminopeptidase S33" evidence="1">
    <location>
        <begin position="9"/>
        <end position="242"/>
    </location>
</feature>
<dbReference type="Proteomes" id="UP000287910">
    <property type="component" value="Unassembled WGS sequence"/>
</dbReference>
<dbReference type="PANTHER" id="PTHR11614">
    <property type="entry name" value="PHOSPHOLIPASE-RELATED"/>
    <property type="match status" value="1"/>
</dbReference>
<dbReference type="RefSeq" id="WP_126657462.1">
    <property type="nucleotide sequence ID" value="NZ_RYYR01000002.1"/>
</dbReference>